<evidence type="ECO:0000259" key="3">
    <source>
        <dbReference type="PROSITE" id="PS51677"/>
    </source>
</evidence>
<dbReference type="PANTHER" id="PTHR34216:SF3">
    <property type="entry name" value="POLY-BETA-1,6-N-ACETYL-D-GLUCOSAMINE N-DEACETYLASE"/>
    <property type="match status" value="1"/>
</dbReference>
<evidence type="ECO:0000313" key="5">
    <source>
        <dbReference type="Proteomes" id="UP000177025"/>
    </source>
</evidence>
<evidence type="ECO:0000256" key="1">
    <source>
        <dbReference type="ARBA" id="ARBA00004613"/>
    </source>
</evidence>
<organism evidence="4 5">
    <name type="scientific">candidate division WOR-3 bacterium RBG_13_43_14</name>
    <dbReference type="NCBI Taxonomy" id="1802590"/>
    <lineage>
        <taxon>Bacteria</taxon>
        <taxon>Bacteria division WOR-3</taxon>
    </lineage>
</organism>
<dbReference type="Gene3D" id="3.20.20.370">
    <property type="entry name" value="Glycoside hydrolase/deacetylase"/>
    <property type="match status" value="1"/>
</dbReference>
<dbReference type="AlphaFoldDB" id="A0A1F4U968"/>
<evidence type="ECO:0000256" key="2">
    <source>
        <dbReference type="ARBA" id="ARBA00022729"/>
    </source>
</evidence>
<sequence length="215" mass="24643">MRSSGFKVGLPGGSGVDLVITFDDGEQNVYQHAFPLLKKYSMKAVIFLIVDYIGRLNSWDLTLGKELCHLGWNEIHEMHEYGMEFGSHGMSHSNLTKVDNDVLNHELQKSKQIIEGELGLCRCISYPFNRANQRVVDLALSAGYKYGFGGDGSSLMLIKKEAIYITDTKINFRIKLNERSPFYAYERMKQKIINMFTLVTMLYHPVQHYKGDHHE</sequence>
<dbReference type="InterPro" id="IPR011330">
    <property type="entry name" value="Glyco_hydro/deAcase_b/a-brl"/>
</dbReference>
<comment type="subcellular location">
    <subcellularLocation>
        <location evidence="1">Secreted</location>
    </subcellularLocation>
</comment>
<proteinExistence type="predicted"/>
<dbReference type="GO" id="GO:0016810">
    <property type="term" value="F:hydrolase activity, acting on carbon-nitrogen (but not peptide) bonds"/>
    <property type="evidence" value="ECO:0007669"/>
    <property type="project" value="InterPro"/>
</dbReference>
<dbReference type="SUPFAM" id="SSF88713">
    <property type="entry name" value="Glycoside hydrolase/deacetylase"/>
    <property type="match status" value="1"/>
</dbReference>
<keyword evidence="2" id="KW-0732">Signal</keyword>
<dbReference type="GO" id="GO:0005576">
    <property type="term" value="C:extracellular region"/>
    <property type="evidence" value="ECO:0007669"/>
    <property type="project" value="UniProtKB-SubCell"/>
</dbReference>
<reference evidence="4 5" key="1">
    <citation type="journal article" date="2016" name="Nat. Commun.">
        <title>Thousands of microbial genomes shed light on interconnected biogeochemical processes in an aquifer system.</title>
        <authorList>
            <person name="Anantharaman K."/>
            <person name="Brown C.T."/>
            <person name="Hug L.A."/>
            <person name="Sharon I."/>
            <person name="Castelle C.J."/>
            <person name="Probst A.J."/>
            <person name="Thomas B.C."/>
            <person name="Singh A."/>
            <person name="Wilkins M.J."/>
            <person name="Karaoz U."/>
            <person name="Brodie E.L."/>
            <person name="Williams K.H."/>
            <person name="Hubbard S.S."/>
            <person name="Banfield J.F."/>
        </authorList>
    </citation>
    <scope>NUCLEOTIDE SEQUENCE [LARGE SCALE GENOMIC DNA]</scope>
</reference>
<name>A0A1F4U968_UNCW3</name>
<dbReference type="GO" id="GO:0005975">
    <property type="term" value="P:carbohydrate metabolic process"/>
    <property type="evidence" value="ECO:0007669"/>
    <property type="project" value="InterPro"/>
</dbReference>
<dbReference type="InterPro" id="IPR051398">
    <property type="entry name" value="Polysacch_Deacetylase"/>
</dbReference>
<dbReference type="PROSITE" id="PS51677">
    <property type="entry name" value="NODB"/>
    <property type="match status" value="1"/>
</dbReference>
<dbReference type="Pfam" id="PF01522">
    <property type="entry name" value="Polysacc_deac_1"/>
    <property type="match status" value="1"/>
</dbReference>
<comment type="caution">
    <text evidence="4">The sequence shown here is derived from an EMBL/GenBank/DDBJ whole genome shotgun (WGS) entry which is preliminary data.</text>
</comment>
<dbReference type="EMBL" id="MEUM01000106">
    <property type="protein sequence ID" value="OGC41451.1"/>
    <property type="molecule type" value="Genomic_DNA"/>
</dbReference>
<feature type="domain" description="NodB homology" evidence="3">
    <location>
        <begin position="16"/>
        <end position="215"/>
    </location>
</feature>
<dbReference type="InterPro" id="IPR002509">
    <property type="entry name" value="NODB_dom"/>
</dbReference>
<dbReference type="Proteomes" id="UP000177025">
    <property type="component" value="Unassembled WGS sequence"/>
</dbReference>
<protein>
    <recommendedName>
        <fullName evidence="3">NodB homology domain-containing protein</fullName>
    </recommendedName>
</protein>
<dbReference type="CDD" id="cd10918">
    <property type="entry name" value="CE4_NodB_like_5s_6s"/>
    <property type="match status" value="1"/>
</dbReference>
<evidence type="ECO:0000313" key="4">
    <source>
        <dbReference type="EMBL" id="OGC41451.1"/>
    </source>
</evidence>
<accession>A0A1F4U968</accession>
<dbReference type="PANTHER" id="PTHR34216">
    <property type="match status" value="1"/>
</dbReference>
<gene>
    <name evidence="4" type="ORF">A2Y85_05865</name>
</gene>